<dbReference type="Pfam" id="PF18559">
    <property type="entry name" value="Exop_C"/>
    <property type="match status" value="2"/>
</dbReference>
<dbReference type="STRING" id="225848.Sps_03674"/>
<accession>A0A1S6HTG0</accession>
<dbReference type="EMBL" id="CP014782">
    <property type="protein sequence ID" value="AQS38792.1"/>
    <property type="molecule type" value="Genomic_DNA"/>
</dbReference>
<dbReference type="InterPro" id="IPR041443">
    <property type="entry name" value="Exop_C"/>
</dbReference>
<dbReference type="SUPFAM" id="SSF52279">
    <property type="entry name" value="Beta-D-glucan exohydrolase, C-terminal domain"/>
    <property type="match status" value="1"/>
</dbReference>
<proteinExistence type="predicted"/>
<dbReference type="GO" id="GO:0004553">
    <property type="term" value="F:hydrolase activity, hydrolyzing O-glycosyl compounds"/>
    <property type="evidence" value="ECO:0007669"/>
    <property type="project" value="InterPro"/>
</dbReference>
<feature type="domain" description="ExoP galactose-binding-like" evidence="2">
    <location>
        <begin position="70"/>
        <end position="136"/>
    </location>
</feature>
<dbReference type="Gene3D" id="2.60.120.430">
    <property type="entry name" value="Galactose-binding lectin"/>
    <property type="match status" value="1"/>
</dbReference>
<organism evidence="3 4">
    <name type="scientific">Shewanella psychrophila</name>
    <dbReference type="NCBI Taxonomy" id="225848"/>
    <lineage>
        <taxon>Bacteria</taxon>
        <taxon>Pseudomonadati</taxon>
        <taxon>Pseudomonadota</taxon>
        <taxon>Gammaproteobacteria</taxon>
        <taxon>Alteromonadales</taxon>
        <taxon>Shewanellaceae</taxon>
        <taxon>Shewanella</taxon>
    </lineage>
</organism>
<dbReference type="Gene3D" id="3.40.50.1700">
    <property type="entry name" value="Glycoside hydrolase family 3 C-terminal domain"/>
    <property type="match status" value="1"/>
</dbReference>
<feature type="domain" description="ExoP galactose-binding-like" evidence="2">
    <location>
        <begin position="142"/>
        <end position="187"/>
    </location>
</feature>
<dbReference type="AlphaFoldDB" id="A0A1S6HTG0"/>
<dbReference type="InterPro" id="IPR036881">
    <property type="entry name" value="Glyco_hydro_3_C_sf"/>
</dbReference>
<evidence type="ECO:0000256" key="1">
    <source>
        <dbReference type="ARBA" id="ARBA00022801"/>
    </source>
</evidence>
<evidence type="ECO:0000313" key="4">
    <source>
        <dbReference type="Proteomes" id="UP000189545"/>
    </source>
</evidence>
<keyword evidence="4" id="KW-1185">Reference proteome</keyword>
<name>A0A1S6HTG0_9GAMM</name>
<dbReference type="Proteomes" id="UP000189545">
    <property type="component" value="Chromosome"/>
</dbReference>
<evidence type="ECO:0000259" key="2">
    <source>
        <dbReference type="Pfam" id="PF18559"/>
    </source>
</evidence>
<keyword evidence="1" id="KW-0378">Hydrolase</keyword>
<dbReference type="KEGG" id="spsw:Sps_03674"/>
<sequence>MVGKLSYSWPATAQQTKVNRFDSEYAPLFPYGYGLSYGEVDPLSSALSEKLDRKIMLTNTMTIFDGSVKAPWQLMIGSKGIREPVLSSLQSSEFVEYQTHDKDVQEDACQLVFNGQGKGEVILVNQSAVDMKRFQGSVISIEPKLWQTLTVELVCFTQAGLDLEQVSASFSLSSSGKLNLVFSNISIEPLKGKIADVSCH</sequence>
<protein>
    <recommendedName>
        <fullName evidence="2">ExoP galactose-binding-like domain-containing protein</fullName>
    </recommendedName>
</protein>
<dbReference type="GO" id="GO:0005975">
    <property type="term" value="P:carbohydrate metabolic process"/>
    <property type="evidence" value="ECO:0007669"/>
    <property type="project" value="InterPro"/>
</dbReference>
<reference evidence="3 4" key="1">
    <citation type="submission" date="2016-03" db="EMBL/GenBank/DDBJ databases">
        <title>Complete genome sequence of Shewanella psychrophila WP2, a deep sea bacterium isolated from west Pacific sediment.</title>
        <authorList>
            <person name="Xu G."/>
            <person name="Jian H."/>
        </authorList>
    </citation>
    <scope>NUCLEOTIDE SEQUENCE [LARGE SCALE GENOMIC DNA]</scope>
    <source>
        <strain evidence="3 4">WP2</strain>
    </source>
</reference>
<gene>
    <name evidence="3" type="ORF">Sps_03674</name>
</gene>
<evidence type="ECO:0000313" key="3">
    <source>
        <dbReference type="EMBL" id="AQS38792.1"/>
    </source>
</evidence>